<keyword evidence="2" id="KW-1185">Reference proteome</keyword>
<dbReference type="OrthoDB" id="2758040at2759"/>
<reference evidence="1 2" key="1">
    <citation type="submission" date="2016-03" db="EMBL/GenBank/DDBJ databases">
        <title>Whole genome sequencing of Grifola frondosa 9006-11.</title>
        <authorList>
            <person name="Min B."/>
            <person name="Park H."/>
            <person name="Kim J.-G."/>
            <person name="Cho H."/>
            <person name="Oh Y.-L."/>
            <person name="Kong W.-S."/>
            <person name="Choi I.-G."/>
        </authorList>
    </citation>
    <scope>NUCLEOTIDE SEQUENCE [LARGE SCALE GENOMIC DNA]</scope>
    <source>
        <strain evidence="1 2">9006-11</strain>
    </source>
</reference>
<evidence type="ECO:0000313" key="1">
    <source>
        <dbReference type="EMBL" id="OBZ72925.1"/>
    </source>
</evidence>
<organism evidence="1 2">
    <name type="scientific">Grifola frondosa</name>
    <name type="common">Maitake</name>
    <name type="synonym">Polyporus frondosus</name>
    <dbReference type="NCBI Taxonomy" id="5627"/>
    <lineage>
        <taxon>Eukaryota</taxon>
        <taxon>Fungi</taxon>
        <taxon>Dikarya</taxon>
        <taxon>Basidiomycota</taxon>
        <taxon>Agaricomycotina</taxon>
        <taxon>Agaricomycetes</taxon>
        <taxon>Polyporales</taxon>
        <taxon>Grifolaceae</taxon>
        <taxon>Grifola</taxon>
    </lineage>
</organism>
<dbReference type="Proteomes" id="UP000092993">
    <property type="component" value="Unassembled WGS sequence"/>
</dbReference>
<protein>
    <recommendedName>
        <fullName evidence="3">F-box domain-containing protein</fullName>
    </recommendedName>
</protein>
<proteinExistence type="predicted"/>
<gene>
    <name evidence="1" type="ORF">A0H81_06802</name>
</gene>
<name>A0A1C7M7N7_GRIFR</name>
<dbReference type="EMBL" id="LUGG01000007">
    <property type="protein sequence ID" value="OBZ72925.1"/>
    <property type="molecule type" value="Genomic_DNA"/>
</dbReference>
<accession>A0A1C7M7N7</accession>
<sequence>MHPIKYSIGRPIPQELIDKIIDLVAKEEGAQAALRSFALACRAWLPRSRRRLFERIIITNGQVFERFLIFIESYPQIAAYIEAMEFLDGTRDVDGERDRPRWINDGIQRMPISVISRILRGVENLSVAHSTLSVPLLKTLIYSLPKLSTLTVGDLQWTDSCHPRRTISGHRVSGVRTLEITDVLYIGILLRCVGSSLEELRINLPDTRLHNASDTDHLMSQWTDLEDLDLGPYKNLHSLRFSHRHADDANLVTVYRFLLRVRHSKIRSIYFKIEGVDSLPIPSHGPSIDDVLRAEAFNNLEEVVVILNRSKIDQQKAKEEYGKYLSVPMKRGILQILPLH</sequence>
<evidence type="ECO:0000313" key="2">
    <source>
        <dbReference type="Proteomes" id="UP000092993"/>
    </source>
</evidence>
<dbReference type="AlphaFoldDB" id="A0A1C7M7N7"/>
<evidence type="ECO:0008006" key="3">
    <source>
        <dbReference type="Google" id="ProtNLM"/>
    </source>
</evidence>
<comment type="caution">
    <text evidence="1">The sequence shown here is derived from an EMBL/GenBank/DDBJ whole genome shotgun (WGS) entry which is preliminary data.</text>
</comment>